<keyword evidence="3" id="KW-0732">Signal</keyword>
<evidence type="ECO:0000256" key="3">
    <source>
        <dbReference type="RuleBase" id="RU361235"/>
    </source>
</evidence>
<dbReference type="VEuPathDB" id="FungiDB:ATEG_04042"/>
<dbReference type="InterPro" id="IPR050654">
    <property type="entry name" value="AChE-related_enzymes"/>
</dbReference>
<evidence type="ECO:0000256" key="2">
    <source>
        <dbReference type="ARBA" id="ARBA00022801"/>
    </source>
</evidence>
<dbReference type="InterPro" id="IPR029058">
    <property type="entry name" value="AB_hydrolase_fold"/>
</dbReference>
<dbReference type="Gene3D" id="3.40.50.1820">
    <property type="entry name" value="alpha/beta hydrolase"/>
    <property type="match status" value="1"/>
</dbReference>
<dbReference type="Proteomes" id="UP000452235">
    <property type="component" value="Unassembled WGS sequence"/>
</dbReference>
<feature type="domain" description="Carboxylesterase type B" evidence="4">
    <location>
        <begin position="27"/>
        <end position="517"/>
    </location>
</feature>
<feature type="chain" id="PRO_5040557999" description="Carboxylic ester hydrolase" evidence="3">
    <location>
        <begin position="18"/>
        <end position="555"/>
    </location>
</feature>
<proteinExistence type="inferred from homology"/>
<name>A0A5M3YZU0_ASPTE</name>
<dbReference type="Pfam" id="PF00135">
    <property type="entry name" value="COesterase"/>
    <property type="match status" value="1"/>
</dbReference>
<protein>
    <recommendedName>
        <fullName evidence="3">Carboxylic ester hydrolase</fullName>
        <ecNumber evidence="3">3.1.1.-</ecNumber>
    </recommendedName>
</protein>
<dbReference type="GO" id="GO:0052689">
    <property type="term" value="F:carboxylic ester hydrolase activity"/>
    <property type="evidence" value="ECO:0007669"/>
    <property type="project" value="TreeGrafter"/>
</dbReference>
<dbReference type="PANTHER" id="PTHR43918">
    <property type="entry name" value="ACETYLCHOLINESTERASE"/>
    <property type="match status" value="1"/>
</dbReference>
<dbReference type="InterPro" id="IPR019826">
    <property type="entry name" value="Carboxylesterase_B_AS"/>
</dbReference>
<dbReference type="EC" id="3.1.1.-" evidence="3"/>
<dbReference type="PANTHER" id="PTHR43918:SF4">
    <property type="entry name" value="CARBOXYLIC ESTER HYDROLASE"/>
    <property type="match status" value="1"/>
</dbReference>
<dbReference type="PROSITE" id="PS00122">
    <property type="entry name" value="CARBOXYLESTERASE_B_1"/>
    <property type="match status" value="1"/>
</dbReference>
<dbReference type="SUPFAM" id="SSF53474">
    <property type="entry name" value="alpha/beta-Hydrolases"/>
    <property type="match status" value="1"/>
</dbReference>
<reference evidence="5 6" key="1">
    <citation type="submission" date="2020-01" db="EMBL/GenBank/DDBJ databases">
        <title>Aspergillus terreus IFO 6365 whole genome shotgun sequence.</title>
        <authorList>
            <person name="Kanamasa S."/>
            <person name="Takahashi H."/>
        </authorList>
    </citation>
    <scope>NUCLEOTIDE SEQUENCE [LARGE SCALE GENOMIC DNA]</scope>
    <source>
        <strain evidence="5 6">IFO 6365</strain>
    </source>
</reference>
<dbReference type="InterPro" id="IPR002018">
    <property type="entry name" value="CarbesteraseB"/>
</dbReference>
<dbReference type="AlphaFoldDB" id="A0A5M3YZU0"/>
<evidence type="ECO:0000313" key="5">
    <source>
        <dbReference type="EMBL" id="GFF11926.1"/>
    </source>
</evidence>
<evidence type="ECO:0000256" key="1">
    <source>
        <dbReference type="ARBA" id="ARBA00005964"/>
    </source>
</evidence>
<sequence>MSRLVLGVFALWVGVNAAPSDPTAHVLNGTYAGVHNAHYQQDFFLGMPYAQQPVGDLRFTVPKSLNESWEGVRDAKEYSDICVGYGTDQIWYRSSEACLTINVVRGSSAREDSNLPVGVWIHGGGFYQGSSADHRYNLSAIVANSYEIGKPFIAVSFNYRLSAWGFLSSSQVSGSGNTNLGLRDQRLALRWVQENIKAFGGDPNKVTIWGESAGGASVGYHLIAYGGRDDGLFRAGIMESGGPILYRPNNATGYQSLYDDLTAKVNCSNTVDSLQCLREVPFEKLNAAINGTNGASEYNFSPVIDGDFVKEWGSIQLRDHKFVKVPILAGTNTDEGTSFGPVGINTTQQFYKYLTDGEEGFKLPPSVAHRILELYPDDPAQGVPEFLGDRRIPSKGYQWRRTCAYAGDLYMHANRRRQCEAWAETSTPAYCYRFDMRSGDAPYLQGAQHFNEVSFVFNNIQGQGYHYGKPFAGMPPSYKQLSRLMTRMWASFIHDLDPNTGITNETTVQWEPYELAKPVDMMFDANVTGYGYMEPDTWRKDGIDYINSVASVYWR</sequence>
<dbReference type="OrthoDB" id="408631at2759"/>
<dbReference type="FunFam" id="3.40.50.1820:FF:000292">
    <property type="entry name" value="Carboxylic ester hydrolase"/>
    <property type="match status" value="1"/>
</dbReference>
<keyword evidence="6" id="KW-1185">Reference proteome</keyword>
<gene>
    <name evidence="5" type="ORF">ATEIFO6365_0001014900</name>
</gene>
<comment type="similarity">
    <text evidence="1 3">Belongs to the type-B carboxylesterase/lipase family.</text>
</comment>
<feature type="signal peptide" evidence="3">
    <location>
        <begin position="1"/>
        <end position="17"/>
    </location>
</feature>
<evidence type="ECO:0000313" key="6">
    <source>
        <dbReference type="Proteomes" id="UP000452235"/>
    </source>
</evidence>
<accession>A0A5M3YZU0</accession>
<evidence type="ECO:0000259" key="4">
    <source>
        <dbReference type="Pfam" id="PF00135"/>
    </source>
</evidence>
<comment type="caution">
    <text evidence="5">The sequence shown here is derived from an EMBL/GenBank/DDBJ whole genome shotgun (WGS) entry which is preliminary data.</text>
</comment>
<keyword evidence="2 3" id="KW-0378">Hydrolase</keyword>
<organism evidence="5 6">
    <name type="scientific">Aspergillus terreus</name>
    <dbReference type="NCBI Taxonomy" id="33178"/>
    <lineage>
        <taxon>Eukaryota</taxon>
        <taxon>Fungi</taxon>
        <taxon>Dikarya</taxon>
        <taxon>Ascomycota</taxon>
        <taxon>Pezizomycotina</taxon>
        <taxon>Eurotiomycetes</taxon>
        <taxon>Eurotiomycetidae</taxon>
        <taxon>Eurotiales</taxon>
        <taxon>Aspergillaceae</taxon>
        <taxon>Aspergillus</taxon>
        <taxon>Aspergillus subgen. Circumdati</taxon>
    </lineage>
</organism>
<dbReference type="EMBL" id="BLJY01000001">
    <property type="protein sequence ID" value="GFF11926.1"/>
    <property type="molecule type" value="Genomic_DNA"/>
</dbReference>